<gene>
    <name evidence="1" type="ORF">ESV24_07070</name>
</gene>
<comment type="caution">
    <text evidence="1">The sequence shown here is derived from an EMBL/GenBank/DDBJ whole genome shotgun (WGS) entry which is preliminary data.</text>
</comment>
<reference evidence="1 2" key="1">
    <citation type="submission" date="2019-08" db="EMBL/GenBank/DDBJ databases">
        <title>Genome of Aequorivita lipolytica Y10-2 (type strain).</title>
        <authorList>
            <person name="Bowman J.P."/>
        </authorList>
    </citation>
    <scope>NUCLEOTIDE SEQUENCE [LARGE SCALE GENOMIC DNA]</scope>
    <source>
        <strain evidence="1 2">Y10-2</strain>
    </source>
</reference>
<dbReference type="Proteomes" id="UP000321945">
    <property type="component" value="Unassembled WGS sequence"/>
</dbReference>
<evidence type="ECO:0000313" key="2">
    <source>
        <dbReference type="Proteomes" id="UP000321945"/>
    </source>
</evidence>
<evidence type="ECO:0000313" key="1">
    <source>
        <dbReference type="EMBL" id="TXD69704.1"/>
    </source>
</evidence>
<organism evidence="1 2">
    <name type="scientific">Aequorivita lipolytica</name>
    <dbReference type="NCBI Taxonomy" id="153267"/>
    <lineage>
        <taxon>Bacteria</taxon>
        <taxon>Pseudomonadati</taxon>
        <taxon>Bacteroidota</taxon>
        <taxon>Flavobacteriia</taxon>
        <taxon>Flavobacteriales</taxon>
        <taxon>Flavobacteriaceae</taxon>
        <taxon>Aequorivita</taxon>
    </lineage>
</organism>
<proteinExistence type="predicted"/>
<protein>
    <recommendedName>
        <fullName evidence="3">DUF2281 domain-containing protein</fullName>
    </recommendedName>
</protein>
<name>A0A5C6YRS3_9FLAO</name>
<dbReference type="OrthoDB" id="1365620at2"/>
<keyword evidence="2" id="KW-1185">Reference proteome</keyword>
<sequence length="75" mass="8584">MTKEALIQKTIKRLSHLPTEKITEVLDFADCIAKKYEDDILQKGIATLTANSKTYGFLDDEEDLYTLNDLKAVYK</sequence>
<dbReference type="AlphaFoldDB" id="A0A5C6YRS3"/>
<dbReference type="EMBL" id="VORU01000004">
    <property type="protein sequence ID" value="TXD69704.1"/>
    <property type="molecule type" value="Genomic_DNA"/>
</dbReference>
<evidence type="ECO:0008006" key="3">
    <source>
        <dbReference type="Google" id="ProtNLM"/>
    </source>
</evidence>
<accession>A0A5C6YRS3</accession>